<evidence type="ECO:0000313" key="4">
    <source>
        <dbReference type="Proteomes" id="UP001165060"/>
    </source>
</evidence>
<proteinExistence type="predicted"/>
<comment type="caution">
    <text evidence="3">The sequence shown here is derived from an EMBL/GenBank/DDBJ whole genome shotgun (WGS) entry which is preliminary data.</text>
</comment>
<accession>A0ABQ6N9G6</accession>
<keyword evidence="4" id="KW-1185">Reference proteome</keyword>
<sequence length="919" mass="100132">MASSSPSLPSRMMSMIQPSKSKTKTLQYKRAPYVMFREDVAAMSSFAATLSSLPEPSEEEKAALQAGRRTLALYESAPRKPYRAGRLHKALGIKSEVTMKGGMEVLFGSTCDLHTTPELAAANFMERMQNWAQQQVLEDADIESETSILVSPRTNLNRLRVSTPFPIQSREAVSIGVVDKLEGGGFMVAYQTTENHNDVFPPSPDWLRLDLVRAAVLAPTSTGHTRLRVVSRLHLKTSVPMKVNNSITYPILADSPRAVAAYFLSTRPSDQVTPQDARQIAANLVHLVFPKRRSSEKLEAGVKLFVSKTECLAVLAEEAPWLHVLLQKAIRNRARPPKSVHRSIESMTEHDAARVGMGLASMLLSNASSQAAVSEWILKYPVLRELELESPWARPFFEGLAAGVLERATLGLKVRAYGQAALSFCDAISDLVVTGIYLGEGRTGYAFGMMGMILLTLLLQGAIIVVQNIGRKGSRGTILREFVYLFLFVKPGVDAHRVAAGKEKDAGAAMDPLNEMVSCRIIELFTEAIPGLILQAVACMGQEESRSRYTILSLVLSAASAGLICTSATYDVDTAPESRKVSPHLYGFIPDLARTSAFIIILVIHFLQLLGKSFATALVVATSVRWLVLFTVADVAVYLLYKVATRDFIYYVPIPGAALSYTVGGIVRVILKMINDFSGYYMFSLITNQSSVIVAAYMYNTYAEDEEKIDSGVVWAVAGGVVGLWAVLYAVLFGFVMVPKHRKTFWDGKAGWRNTQGYFLDSQDDQIRVKIFDNNRMQWAELDGEIGAWLEDKWDEWNADEPEWFNDAIRESIPDDLLPRRARGTARKKRGSASKSIMDAIVRRPSQISAVSGGGGGWVGGTGGVGWSEGGDSGSGGARSGSGRGKSARALLGLIGDSFKRAKGAEGAKIAPAGDGGDV</sequence>
<keyword evidence="2" id="KW-1133">Transmembrane helix</keyword>
<name>A0ABQ6N9G6_9STRA</name>
<feature type="transmembrane region" description="Helical" evidence="2">
    <location>
        <begin position="617"/>
        <end position="641"/>
    </location>
</feature>
<feature type="transmembrane region" description="Helical" evidence="2">
    <location>
        <begin position="549"/>
        <end position="572"/>
    </location>
</feature>
<dbReference type="EMBL" id="BRYB01006202">
    <property type="protein sequence ID" value="GMI51820.1"/>
    <property type="molecule type" value="Genomic_DNA"/>
</dbReference>
<protein>
    <submittedName>
        <fullName evidence="3">Uncharacterized protein</fullName>
    </submittedName>
</protein>
<feature type="transmembrane region" description="Helical" evidence="2">
    <location>
        <begin position="712"/>
        <end position="736"/>
    </location>
</feature>
<dbReference type="InterPro" id="IPR023393">
    <property type="entry name" value="START-like_dom_sf"/>
</dbReference>
<evidence type="ECO:0000256" key="1">
    <source>
        <dbReference type="SAM" id="MobiDB-lite"/>
    </source>
</evidence>
<feature type="compositionally biased region" description="Gly residues" evidence="1">
    <location>
        <begin position="860"/>
        <end position="884"/>
    </location>
</feature>
<feature type="compositionally biased region" description="Low complexity" evidence="1">
    <location>
        <begin position="1"/>
        <end position="15"/>
    </location>
</feature>
<dbReference type="SUPFAM" id="SSF55961">
    <property type="entry name" value="Bet v1-like"/>
    <property type="match status" value="1"/>
</dbReference>
<feature type="transmembrane region" description="Helical" evidence="2">
    <location>
        <begin position="680"/>
        <end position="700"/>
    </location>
</feature>
<organism evidence="3 4">
    <name type="scientific">Tetraparma gracilis</name>
    <dbReference type="NCBI Taxonomy" id="2962635"/>
    <lineage>
        <taxon>Eukaryota</taxon>
        <taxon>Sar</taxon>
        <taxon>Stramenopiles</taxon>
        <taxon>Ochrophyta</taxon>
        <taxon>Bolidophyceae</taxon>
        <taxon>Parmales</taxon>
        <taxon>Triparmaceae</taxon>
        <taxon>Tetraparma</taxon>
    </lineage>
</organism>
<keyword evidence="2" id="KW-0472">Membrane</keyword>
<dbReference type="Proteomes" id="UP001165060">
    <property type="component" value="Unassembled WGS sequence"/>
</dbReference>
<feature type="region of interest" description="Disordered" evidence="1">
    <location>
        <begin position="1"/>
        <end position="21"/>
    </location>
</feature>
<reference evidence="3 4" key="1">
    <citation type="journal article" date="2023" name="Commun. Biol.">
        <title>Genome analysis of Parmales, the sister group of diatoms, reveals the evolutionary specialization of diatoms from phago-mixotrophs to photoautotrophs.</title>
        <authorList>
            <person name="Ban H."/>
            <person name="Sato S."/>
            <person name="Yoshikawa S."/>
            <person name="Yamada K."/>
            <person name="Nakamura Y."/>
            <person name="Ichinomiya M."/>
            <person name="Sato N."/>
            <person name="Blanc-Mathieu R."/>
            <person name="Endo H."/>
            <person name="Kuwata A."/>
            <person name="Ogata H."/>
        </authorList>
    </citation>
    <scope>NUCLEOTIDE SEQUENCE [LARGE SCALE GENOMIC DNA]</scope>
</reference>
<dbReference type="Gene3D" id="3.30.530.20">
    <property type="match status" value="1"/>
</dbReference>
<gene>
    <name evidence="3" type="ORF">TeGR_g9198</name>
</gene>
<feature type="transmembrane region" description="Helical" evidence="2">
    <location>
        <begin position="445"/>
        <end position="466"/>
    </location>
</feature>
<feature type="transmembrane region" description="Helical" evidence="2">
    <location>
        <begin position="648"/>
        <end position="671"/>
    </location>
</feature>
<keyword evidence="2" id="KW-0812">Transmembrane</keyword>
<feature type="region of interest" description="Disordered" evidence="1">
    <location>
        <begin position="860"/>
        <end position="885"/>
    </location>
</feature>
<feature type="transmembrane region" description="Helical" evidence="2">
    <location>
        <begin position="592"/>
        <end position="610"/>
    </location>
</feature>
<evidence type="ECO:0000256" key="2">
    <source>
        <dbReference type="SAM" id="Phobius"/>
    </source>
</evidence>
<evidence type="ECO:0000313" key="3">
    <source>
        <dbReference type="EMBL" id="GMI51820.1"/>
    </source>
</evidence>